<dbReference type="GO" id="GO:0005741">
    <property type="term" value="C:mitochondrial outer membrane"/>
    <property type="evidence" value="ECO:0007669"/>
    <property type="project" value="InterPro"/>
</dbReference>
<dbReference type="AlphaFoldDB" id="A0A7R9VX27"/>
<name>A0A7R9VX27_9STRA</name>
<dbReference type="InterPro" id="IPR001925">
    <property type="entry name" value="Porin_Euk"/>
</dbReference>
<dbReference type="PANTHER" id="PTHR11743">
    <property type="entry name" value="VOLTAGE-DEPENDENT ANION-SELECTIVE CHANNEL"/>
    <property type="match status" value="1"/>
</dbReference>
<sequence>MQRYSKVLKDAKDLLSKPHSFDQKAEIKTTASNGTAYTGTVSISDKDGSASAAVKAEAKSSTFSVDKVEVTSGKTLAGEFSLKEAAPNTKFSFKFTDGSRASDADITASVGVEYTVPDAGVVTVDANVVGGPTFDFSGLFDYEGVLAGASASVAASSGDGDEKKGPAVTDANVLLGYRTGDYTLAASTTKWLSVVNVSLVHKASKDLKAGFVASFPRSGDKGTFDIAVGGEYKLDNDTTVSSAANSKGTVSLTYKQRLNGFATVSASGQVDAMQLGSDNHKFGLTLQLGN</sequence>
<evidence type="ECO:0000313" key="1">
    <source>
        <dbReference type="EMBL" id="CAD8306676.1"/>
    </source>
</evidence>
<accession>A0A7R9VX27</accession>
<dbReference type="GO" id="GO:0008308">
    <property type="term" value="F:voltage-gated monoatomic anion channel activity"/>
    <property type="evidence" value="ECO:0007669"/>
    <property type="project" value="InterPro"/>
</dbReference>
<reference evidence="1" key="1">
    <citation type="submission" date="2021-01" db="EMBL/GenBank/DDBJ databases">
        <authorList>
            <person name="Corre E."/>
            <person name="Pelletier E."/>
            <person name="Niang G."/>
            <person name="Scheremetjew M."/>
            <person name="Finn R."/>
            <person name="Kale V."/>
            <person name="Holt S."/>
            <person name="Cochrane G."/>
            <person name="Meng A."/>
            <person name="Brown T."/>
            <person name="Cohen L."/>
        </authorList>
    </citation>
    <scope>NUCLEOTIDE SEQUENCE</scope>
    <source>
        <strain evidence="1">CCMP147</strain>
    </source>
</reference>
<dbReference type="PANTHER" id="PTHR11743:SF70">
    <property type="entry name" value="GH26960P-RELATED"/>
    <property type="match status" value="1"/>
</dbReference>
<organism evidence="1">
    <name type="scientific">Pseudictyota dubia</name>
    <dbReference type="NCBI Taxonomy" id="2749911"/>
    <lineage>
        <taxon>Eukaryota</taxon>
        <taxon>Sar</taxon>
        <taxon>Stramenopiles</taxon>
        <taxon>Ochrophyta</taxon>
        <taxon>Bacillariophyta</taxon>
        <taxon>Mediophyceae</taxon>
        <taxon>Biddulphiophycidae</taxon>
        <taxon>Eupodiscales</taxon>
        <taxon>Odontellaceae</taxon>
        <taxon>Pseudictyota</taxon>
    </lineage>
</organism>
<dbReference type="InterPro" id="IPR023614">
    <property type="entry name" value="Porin_dom_sf"/>
</dbReference>
<dbReference type="EMBL" id="HBED01016109">
    <property type="protein sequence ID" value="CAD8306676.1"/>
    <property type="molecule type" value="Transcribed_RNA"/>
</dbReference>
<protein>
    <recommendedName>
        <fullName evidence="2">Porin domain-containing protein</fullName>
    </recommendedName>
</protein>
<gene>
    <name evidence="1" type="ORF">TDUB1175_LOCUS8003</name>
</gene>
<proteinExistence type="predicted"/>
<dbReference type="Gene3D" id="2.40.160.10">
    <property type="entry name" value="Porin"/>
    <property type="match status" value="1"/>
</dbReference>
<evidence type="ECO:0008006" key="2">
    <source>
        <dbReference type="Google" id="ProtNLM"/>
    </source>
</evidence>
<dbReference type="InterPro" id="IPR027246">
    <property type="entry name" value="Porin_Euk/Tom40"/>
</dbReference>
<dbReference type="Pfam" id="PF01459">
    <property type="entry name" value="Porin_3"/>
    <property type="match status" value="1"/>
</dbReference>